<keyword evidence="1" id="KW-0472">Membrane</keyword>
<evidence type="ECO:0000313" key="3">
    <source>
        <dbReference type="Proteomes" id="UP000767392"/>
    </source>
</evidence>
<sequence length="80" mass="9602">MKTNWGLFLSTIVLLYLPVTIMLYTIFLVRILSLQIAIYFVYVLLLQLFSYLLSKKFSKVKLFYRLNYGNYYSLGKRNKK</sequence>
<name>A0ABY2YSI6_9LACO</name>
<protein>
    <submittedName>
        <fullName evidence="2">Uncharacterized protein</fullName>
    </submittedName>
</protein>
<keyword evidence="1" id="KW-0812">Transmembrane</keyword>
<proteinExistence type="predicted"/>
<feature type="transmembrane region" description="Helical" evidence="1">
    <location>
        <begin position="7"/>
        <end position="27"/>
    </location>
</feature>
<evidence type="ECO:0000256" key="1">
    <source>
        <dbReference type="SAM" id="Phobius"/>
    </source>
</evidence>
<keyword evidence="1" id="KW-1133">Transmembrane helix</keyword>
<feature type="transmembrane region" description="Helical" evidence="1">
    <location>
        <begin position="33"/>
        <end position="53"/>
    </location>
</feature>
<gene>
    <name evidence="2" type="ORF">DY048_04220</name>
</gene>
<dbReference type="Proteomes" id="UP000767392">
    <property type="component" value="Unassembled WGS sequence"/>
</dbReference>
<keyword evidence="3" id="KW-1185">Reference proteome</keyword>
<evidence type="ECO:0000313" key="2">
    <source>
        <dbReference type="EMBL" id="TPR14157.1"/>
    </source>
</evidence>
<comment type="caution">
    <text evidence="2">The sequence shown here is derived from an EMBL/GenBank/DDBJ whole genome shotgun (WGS) entry which is preliminary data.</text>
</comment>
<organism evidence="2 3">
    <name type="scientific">Apilactobacillus timberlakei</name>
    <dbReference type="NCBI Taxonomy" id="2008380"/>
    <lineage>
        <taxon>Bacteria</taxon>
        <taxon>Bacillati</taxon>
        <taxon>Bacillota</taxon>
        <taxon>Bacilli</taxon>
        <taxon>Lactobacillales</taxon>
        <taxon>Lactobacillaceae</taxon>
        <taxon>Apilactobacillus</taxon>
    </lineage>
</organism>
<dbReference type="EMBL" id="QUAM01000003">
    <property type="protein sequence ID" value="TPR14157.1"/>
    <property type="molecule type" value="Genomic_DNA"/>
</dbReference>
<accession>A0ABY2YSI6</accession>
<reference evidence="2 3" key="1">
    <citation type="submission" date="2018-08" db="EMBL/GenBank/DDBJ databases">
        <title>Comparative genomics of wild bee and flower associated Lactobacillus reveals potential adaptation to the bee host.</title>
        <authorList>
            <person name="Vuong H.Q."/>
            <person name="Mcfrederick Q.S."/>
        </authorList>
    </citation>
    <scope>NUCLEOTIDE SEQUENCE [LARGE SCALE GENOMIC DNA]</scope>
    <source>
        <strain evidence="2 3">HV_04</strain>
    </source>
</reference>